<dbReference type="PROSITE" id="PS51257">
    <property type="entry name" value="PROKAR_LIPOPROTEIN"/>
    <property type="match status" value="1"/>
</dbReference>
<evidence type="ECO:0000313" key="8">
    <source>
        <dbReference type="Proteomes" id="UP000198604"/>
    </source>
</evidence>
<dbReference type="InterPro" id="IPR027477">
    <property type="entry name" value="Succ_DH/fumarate_Rdtase_cat_sf"/>
</dbReference>
<dbReference type="InterPro" id="IPR003953">
    <property type="entry name" value="FAD-dep_OxRdtase_2_FAD-bd"/>
</dbReference>
<dbReference type="InterPro" id="IPR010960">
    <property type="entry name" value="Flavocytochrome_c"/>
</dbReference>
<dbReference type="SUPFAM" id="SSF56425">
    <property type="entry name" value="Succinate dehydrogenase/fumarate reductase flavoprotein, catalytic domain"/>
    <property type="match status" value="1"/>
</dbReference>
<feature type="domain" description="FAD-dependent oxidoreductase 2 FAD-binding" evidence="6">
    <location>
        <begin position="60"/>
        <end position="484"/>
    </location>
</feature>
<dbReference type="NCBIfam" id="NF005064">
    <property type="entry name" value="PRK06481.1"/>
    <property type="match status" value="1"/>
</dbReference>
<dbReference type="GO" id="GO:0033765">
    <property type="term" value="F:steroid dehydrogenase activity, acting on the CH-CH group of donors"/>
    <property type="evidence" value="ECO:0007669"/>
    <property type="project" value="UniProtKB-ARBA"/>
</dbReference>
<keyword evidence="4 5" id="KW-0560">Oxidoreductase</keyword>
<dbReference type="AlphaFoldDB" id="A0A0E4H564"/>
<comment type="cofactor">
    <cofactor evidence="1">
        <name>FAD</name>
        <dbReference type="ChEBI" id="CHEBI:57692"/>
    </cofactor>
</comment>
<dbReference type="Gene3D" id="3.90.700.10">
    <property type="entry name" value="Succinate dehydrogenase/fumarate reductase flavoprotein, catalytic domain"/>
    <property type="match status" value="1"/>
</dbReference>
<dbReference type="PANTHER" id="PTHR43400:SF7">
    <property type="entry name" value="FAD-DEPENDENT OXIDOREDUCTASE 2 FAD BINDING DOMAIN-CONTAINING PROTEIN"/>
    <property type="match status" value="1"/>
</dbReference>
<dbReference type="PRINTS" id="PR00368">
    <property type="entry name" value="FADPNR"/>
</dbReference>
<dbReference type="GO" id="GO:0010181">
    <property type="term" value="F:FMN binding"/>
    <property type="evidence" value="ECO:0007669"/>
    <property type="project" value="InterPro"/>
</dbReference>
<evidence type="ECO:0000259" key="6">
    <source>
        <dbReference type="Pfam" id="PF00890"/>
    </source>
</evidence>
<dbReference type="STRING" id="1608583.BN1356_01179"/>
<evidence type="ECO:0000313" key="7">
    <source>
        <dbReference type="EMBL" id="CQR24824.1"/>
    </source>
</evidence>
<evidence type="ECO:0000256" key="4">
    <source>
        <dbReference type="ARBA" id="ARBA00023002"/>
    </source>
</evidence>
<dbReference type="PANTHER" id="PTHR43400">
    <property type="entry name" value="FUMARATE REDUCTASE"/>
    <property type="match status" value="1"/>
</dbReference>
<dbReference type="OrthoDB" id="9806724at2"/>
<reference evidence="8" key="1">
    <citation type="submission" date="2015-03" db="EMBL/GenBank/DDBJ databases">
        <authorList>
            <person name="Urmite Genomes"/>
        </authorList>
    </citation>
    <scope>NUCLEOTIDE SEQUENCE [LARGE SCALE GENOMIC DNA]</scope>
    <source>
        <strain evidence="8">FF10</strain>
    </source>
</reference>
<dbReference type="Pfam" id="PF00890">
    <property type="entry name" value="FAD_binding_2"/>
    <property type="match status" value="1"/>
</dbReference>
<dbReference type="RefSeq" id="WP_093650427.1">
    <property type="nucleotide sequence ID" value="NZ_CTEN01000002.1"/>
</dbReference>
<dbReference type="InterPro" id="IPR036188">
    <property type="entry name" value="FAD/NAD-bd_sf"/>
</dbReference>
<dbReference type="FunFam" id="3.90.700.10:FF:000007">
    <property type="entry name" value="NADH-dependent fumarate reductase"/>
    <property type="match status" value="1"/>
</dbReference>
<dbReference type="InterPro" id="IPR050315">
    <property type="entry name" value="FAD-oxidoreductase_2"/>
</dbReference>
<comment type="similarity">
    <text evidence="5">Belongs to the FAD-dependent oxidoreductase 2 family. FRD/SDH subfamily.</text>
</comment>
<name>A0A0E4H564_9STRE</name>
<dbReference type="Proteomes" id="UP000198604">
    <property type="component" value="Unassembled WGS sequence"/>
</dbReference>
<evidence type="ECO:0000256" key="1">
    <source>
        <dbReference type="ARBA" id="ARBA00001974"/>
    </source>
</evidence>
<feature type="chain" id="PRO_5039750980" evidence="5">
    <location>
        <begin position="22"/>
        <end position="504"/>
    </location>
</feature>
<evidence type="ECO:0000256" key="2">
    <source>
        <dbReference type="ARBA" id="ARBA00022630"/>
    </source>
</evidence>
<dbReference type="NCBIfam" id="TIGR01813">
    <property type="entry name" value="flavo_cyto_c"/>
    <property type="match status" value="1"/>
</dbReference>
<keyword evidence="2 5" id="KW-0285">Flavoprotein</keyword>
<evidence type="ECO:0000256" key="5">
    <source>
        <dbReference type="RuleBase" id="RU366062"/>
    </source>
</evidence>
<dbReference type="EMBL" id="CTEN01000002">
    <property type="protein sequence ID" value="CQR24824.1"/>
    <property type="molecule type" value="Genomic_DNA"/>
</dbReference>
<organism evidence="7 8">
    <name type="scientific">Streptococcus varani</name>
    <dbReference type="NCBI Taxonomy" id="1608583"/>
    <lineage>
        <taxon>Bacteria</taxon>
        <taxon>Bacillati</taxon>
        <taxon>Bacillota</taxon>
        <taxon>Bacilli</taxon>
        <taxon>Lactobacillales</taxon>
        <taxon>Streptococcaceae</taxon>
        <taxon>Streptococcus</taxon>
    </lineage>
</organism>
<sequence precursor="true">MKKKKIWFAILAAMFALFLVACGKSDKAKETATTTTEEEVVSGATEYQYTDPKELKDSYDVIVVGSGGAGMSAALSAKQAGADVVILEKMPNIGGNTSKSSGGMNASETKFQKEQGIDDTNDLFYEESLKGGKGTNDPELLRYMVDNSAEAIDWLDSIGITLSDVSFSGGFSKARIHRPADGSAVGGYLVNGLYNNLKENEIPIFVKADVTEFTEKDGAVSGVKVTVDGKNKTIAAKSVVDTAGGFGANMDMITKLKPELKGYVTTNHEGATGDGIAMAEKLGAATVQLDQIQIHPTVYQEKGKEPFLVSEAIRGEGAILVNAEGKRFYSEMETRDNVSAAINALPEKYAYVVFDQGLREHSKSIDTYEEKGMTVKADTVEELAKAIGVSDENLKATVESWNKYVADKNDTEFGRKTGMDRDMSKGPFYAIKVSPGIHHTMGGLKINTKTEVLKEDGKAIPGLYAAGEVTGGVHGSNRMGGNAVADIVIFGRQAGTQAAEFSKK</sequence>
<feature type="signal peptide" evidence="5">
    <location>
        <begin position="1"/>
        <end position="21"/>
    </location>
</feature>
<protein>
    <submittedName>
        <fullName evidence="7">Fumarate reductase flavoprotein subunit</fullName>
    </submittedName>
</protein>
<keyword evidence="8" id="KW-1185">Reference proteome</keyword>
<evidence type="ECO:0000256" key="3">
    <source>
        <dbReference type="ARBA" id="ARBA00022827"/>
    </source>
</evidence>
<dbReference type="SUPFAM" id="SSF51905">
    <property type="entry name" value="FAD/NAD(P)-binding domain"/>
    <property type="match status" value="1"/>
</dbReference>
<keyword evidence="3 5" id="KW-0274">FAD</keyword>
<dbReference type="Gene3D" id="3.50.50.60">
    <property type="entry name" value="FAD/NAD(P)-binding domain"/>
    <property type="match status" value="1"/>
</dbReference>
<proteinExistence type="inferred from homology"/>
<keyword evidence="5" id="KW-0732">Signal</keyword>
<accession>A0A0E4H564</accession>
<gene>
    <name evidence="7" type="ORF">BN1356_01179</name>
</gene>